<dbReference type="RefSeq" id="WP_209769182.1">
    <property type="nucleotide sequence ID" value="NZ_JAGINP010000018.1"/>
</dbReference>
<protein>
    <recommendedName>
        <fullName evidence="3">PilZ domain-containing protein</fullName>
    </recommendedName>
</protein>
<keyword evidence="2" id="KW-1185">Reference proteome</keyword>
<accession>A0ABS4SQP0</accession>
<dbReference type="EMBL" id="JAGINP010000018">
    <property type="protein sequence ID" value="MBP2294876.1"/>
    <property type="molecule type" value="Genomic_DNA"/>
</dbReference>
<sequence>MGMFDFLKVSVSDKKKPAATRRGDAPGSCIEFDGKSFPLASINSQGFVATGFDGSLVAKQTARITVRVADPYGNFTFPATVGITDVRDGRVAGAWSMLPADVDATIRKYVQLRKQKTGK</sequence>
<organism evidence="1 2">
    <name type="scientific">Azospirillum rugosum</name>
    <dbReference type="NCBI Taxonomy" id="416170"/>
    <lineage>
        <taxon>Bacteria</taxon>
        <taxon>Pseudomonadati</taxon>
        <taxon>Pseudomonadota</taxon>
        <taxon>Alphaproteobacteria</taxon>
        <taxon>Rhodospirillales</taxon>
        <taxon>Azospirillaceae</taxon>
        <taxon>Azospirillum</taxon>
    </lineage>
</organism>
<reference evidence="1 2" key="1">
    <citation type="submission" date="2021-03" db="EMBL/GenBank/DDBJ databases">
        <title>Genomic Encyclopedia of Type Strains, Phase III (KMG-III): the genomes of soil and plant-associated and newly described type strains.</title>
        <authorList>
            <person name="Whitman W."/>
        </authorList>
    </citation>
    <scope>NUCLEOTIDE SEQUENCE [LARGE SCALE GENOMIC DNA]</scope>
    <source>
        <strain evidence="1 2">IMMIB AFH-6</strain>
    </source>
</reference>
<evidence type="ECO:0008006" key="3">
    <source>
        <dbReference type="Google" id="ProtNLM"/>
    </source>
</evidence>
<proteinExistence type="predicted"/>
<comment type="caution">
    <text evidence="1">The sequence shown here is derived from an EMBL/GenBank/DDBJ whole genome shotgun (WGS) entry which is preliminary data.</text>
</comment>
<gene>
    <name evidence="1" type="ORF">J2851_004672</name>
</gene>
<evidence type="ECO:0000313" key="2">
    <source>
        <dbReference type="Proteomes" id="UP000781958"/>
    </source>
</evidence>
<evidence type="ECO:0000313" key="1">
    <source>
        <dbReference type="EMBL" id="MBP2294876.1"/>
    </source>
</evidence>
<name>A0ABS4SQP0_9PROT</name>
<dbReference type="Proteomes" id="UP000781958">
    <property type="component" value="Unassembled WGS sequence"/>
</dbReference>